<dbReference type="CDD" id="cd00303">
    <property type="entry name" value="retropepsin_like"/>
    <property type="match status" value="1"/>
</dbReference>
<dbReference type="SUPFAM" id="SSF56672">
    <property type="entry name" value="DNA/RNA polymerases"/>
    <property type="match status" value="1"/>
</dbReference>
<dbReference type="PANTHER" id="PTHR24559">
    <property type="entry name" value="TRANSPOSON TY3-I GAG-POL POLYPROTEIN"/>
    <property type="match status" value="1"/>
</dbReference>
<sequence>MKAVNFVVLPIVELVKRTMIKLGGWKGPVDFVVVKMDDFDVVLGMKFLLEHQVVPMPSAKYLVIIRSFPAVVQADIRQPSGFKMISTMQLDKSPVQEELLSVAILLGAWPKSLSMRRMIDHGIESLPEAKAPTKNAYRMEPLELAELRKLLKKLLSTGFSRPVQAPYGASVLSLKKKDRNLQRCIDRLPFSLTDAIATFYVPTNQIFQDHLQKRFRKLEENQSVAKGGRCYFVQGQINVLGHVVEFYRIDVGKRKIAATYGNAAFDGLKQATIKGPSLGVADATKPSEDEVERFNCMLGEYLHHFVDGRQRNWVQLLNVAQFDHSPRGTTLKFTEFSKEWERMADIARVCLEEASRPMEERVDQKRCPLEFERMTKFSIKMQQCRTVIYQPETGKR</sequence>
<accession>A0A5A7TSU4</accession>
<evidence type="ECO:0008006" key="3">
    <source>
        <dbReference type="Google" id="ProtNLM"/>
    </source>
</evidence>
<comment type="caution">
    <text evidence="1">The sequence shown here is derived from an EMBL/GenBank/DDBJ whole genome shotgun (WGS) entry which is preliminary data.</text>
</comment>
<dbReference type="OrthoDB" id="1939491at2759"/>
<name>A0A5A7TSU4_CUCMM</name>
<dbReference type="Gene3D" id="2.40.70.10">
    <property type="entry name" value="Acid Proteases"/>
    <property type="match status" value="1"/>
</dbReference>
<proteinExistence type="predicted"/>
<reference evidence="1 2" key="1">
    <citation type="submission" date="2019-08" db="EMBL/GenBank/DDBJ databases">
        <title>Draft genome sequences of two oriental melons (Cucumis melo L. var makuwa).</title>
        <authorList>
            <person name="Kwon S.-Y."/>
        </authorList>
    </citation>
    <scope>NUCLEOTIDE SEQUENCE [LARGE SCALE GENOMIC DNA]</scope>
    <source>
        <strain evidence="2">cv. SW 3</strain>
        <tissue evidence="1">Leaf</tissue>
    </source>
</reference>
<dbReference type="AlphaFoldDB" id="A0A5A7TSU4"/>
<gene>
    <name evidence="1" type="ORF">E6C27_scaffold30G001970</name>
</gene>
<dbReference type="Gene3D" id="3.10.10.10">
    <property type="entry name" value="HIV Type 1 Reverse Transcriptase, subunit A, domain 1"/>
    <property type="match status" value="1"/>
</dbReference>
<dbReference type="InterPro" id="IPR043502">
    <property type="entry name" value="DNA/RNA_pol_sf"/>
</dbReference>
<dbReference type="Proteomes" id="UP000321393">
    <property type="component" value="Unassembled WGS sequence"/>
</dbReference>
<evidence type="ECO:0000313" key="2">
    <source>
        <dbReference type="Proteomes" id="UP000321393"/>
    </source>
</evidence>
<dbReference type="InterPro" id="IPR021109">
    <property type="entry name" value="Peptidase_aspartic_dom_sf"/>
</dbReference>
<dbReference type="InterPro" id="IPR053134">
    <property type="entry name" value="RNA-dir_DNA_polymerase"/>
</dbReference>
<protein>
    <recommendedName>
        <fullName evidence="3">Reverse transcriptase</fullName>
    </recommendedName>
</protein>
<evidence type="ECO:0000313" key="1">
    <source>
        <dbReference type="EMBL" id="KAA0045196.1"/>
    </source>
</evidence>
<dbReference type="EMBL" id="SSTE01014747">
    <property type="protein sequence ID" value="KAA0045196.1"/>
    <property type="molecule type" value="Genomic_DNA"/>
</dbReference>
<dbReference type="PANTHER" id="PTHR24559:SF436">
    <property type="entry name" value="RNA-DIRECTED DNA POLYMERASE HOMOLOG"/>
    <property type="match status" value="1"/>
</dbReference>
<organism evidence="1 2">
    <name type="scientific">Cucumis melo var. makuwa</name>
    <name type="common">Oriental melon</name>
    <dbReference type="NCBI Taxonomy" id="1194695"/>
    <lineage>
        <taxon>Eukaryota</taxon>
        <taxon>Viridiplantae</taxon>
        <taxon>Streptophyta</taxon>
        <taxon>Embryophyta</taxon>
        <taxon>Tracheophyta</taxon>
        <taxon>Spermatophyta</taxon>
        <taxon>Magnoliopsida</taxon>
        <taxon>eudicotyledons</taxon>
        <taxon>Gunneridae</taxon>
        <taxon>Pentapetalae</taxon>
        <taxon>rosids</taxon>
        <taxon>fabids</taxon>
        <taxon>Cucurbitales</taxon>
        <taxon>Cucurbitaceae</taxon>
        <taxon>Benincaseae</taxon>
        <taxon>Cucumis</taxon>
    </lineage>
</organism>